<dbReference type="EMBL" id="CP017839">
    <property type="protein sequence ID" value="APA97251.1"/>
    <property type="molecule type" value="Genomic_DNA"/>
</dbReference>
<evidence type="ECO:0000313" key="1">
    <source>
        <dbReference type="EMBL" id="APA97251.1"/>
    </source>
</evidence>
<accession>A0A0B8NSW9</accession>
<dbReference type="Proteomes" id="UP000037179">
    <property type="component" value="Unassembled WGS sequence"/>
</dbReference>
<protein>
    <recommendedName>
        <fullName evidence="5">WXG100 family type VII secretion target</fullName>
    </recommendedName>
</protein>
<evidence type="ECO:0008006" key="5">
    <source>
        <dbReference type="Google" id="ProtNLM"/>
    </source>
</evidence>
<name>A0A0B8NSW9_9NOCA</name>
<gene>
    <name evidence="1" type="ORF">NS506_03198</name>
    <name evidence="2" type="ORF">NSK11_contig00259-0004</name>
</gene>
<dbReference type="EMBL" id="BBYQ01000259">
    <property type="protein sequence ID" value="GAP33402.1"/>
    <property type="molecule type" value="Genomic_DNA"/>
</dbReference>
<dbReference type="AlphaFoldDB" id="A0A0B8NSW9"/>
<reference evidence="2 3" key="2">
    <citation type="journal article" date="2016" name="Genome Announc.">
        <title>Draft Genome Sequence of Erythromycin- and Oxytetracycline-Sensitive Nocardia seriolae Strain U-1 (NBRC 110359).</title>
        <authorList>
            <person name="Imajoh M."/>
            <person name="Sukeda M."/>
            <person name="Shimizu M."/>
            <person name="Yamane J."/>
            <person name="Ohnishi K."/>
            <person name="Oshima S."/>
        </authorList>
    </citation>
    <scope>NUCLEOTIDE SEQUENCE [LARGE SCALE GENOMIC DNA]</scope>
    <source>
        <strain evidence="2 3">U-1</strain>
    </source>
</reference>
<dbReference type="OrthoDB" id="4509678at2"/>
<evidence type="ECO:0000313" key="3">
    <source>
        <dbReference type="Proteomes" id="UP000037179"/>
    </source>
</evidence>
<dbReference type="Proteomes" id="UP000180166">
    <property type="component" value="Chromosome"/>
</dbReference>
<evidence type="ECO:0000313" key="2">
    <source>
        <dbReference type="EMBL" id="GAP33402.1"/>
    </source>
</evidence>
<reference evidence="1 4" key="3">
    <citation type="submission" date="2016-10" db="EMBL/GenBank/DDBJ databases">
        <title>Genome sequence of Nocardia seriolae strain EM150506, isolated from Anguila japonica.</title>
        <authorList>
            <person name="Han H.-J."/>
        </authorList>
    </citation>
    <scope>NUCLEOTIDE SEQUENCE [LARGE SCALE GENOMIC DNA]</scope>
    <source>
        <strain evidence="1 4">EM150506</strain>
    </source>
</reference>
<proteinExistence type="predicted"/>
<dbReference type="KEGG" id="nsr:NS506_03198"/>
<dbReference type="GeneID" id="93373835"/>
<reference evidence="3" key="1">
    <citation type="submission" date="2015-07" db="EMBL/GenBank/DDBJ databases">
        <title>Nocardia seriolae U-1 whole genome shotgun sequence.</title>
        <authorList>
            <person name="Imajoh M."/>
            <person name="Fukumoto Y."/>
            <person name="Sukeda M."/>
            <person name="Yamane J."/>
            <person name="Yamasaki K."/>
            <person name="Shimizu M."/>
            <person name="Ohnishi K."/>
            <person name="Oshima S."/>
        </authorList>
    </citation>
    <scope>NUCLEOTIDE SEQUENCE [LARGE SCALE GENOMIC DNA]</scope>
    <source>
        <strain evidence="3">U-1</strain>
    </source>
</reference>
<dbReference type="RefSeq" id="WP_143161391.1">
    <property type="nucleotide sequence ID" value="NZ_AP017900.1"/>
</dbReference>
<sequence>MATPNEVLDWDVSGLAGLATNATGIADAVVKSADTMHTTIHDGLAWKGPAKIAAEGKADREQTQIRAIATAYDDLATACTGAHDAMGYPLSEIKSILRNYVSPPSTIADDWTITGVDDWESEAGIQLSRLPGLVTTLLDADAKWGQQISDANAEISRMAPESALTTEAGDIAAIKAKDPKALPDGIATNPASFWTPDVPGMTAATITTSMTEATRIGLAGAASDAGDAAVLKWVNNWGERNIGDLPGAARFGDVKLTEGLKIGDVKLSTGLSRLGIVGAALGTVPSIMDDIHGGMSKPEAIVSETGGTVAGVLAGGAAGAAIGSVVPGAGTAVGFVAGSIVAVGVSYLGSKGIQKLWEW</sequence>
<organism evidence="2 3">
    <name type="scientific">Nocardia seriolae</name>
    <dbReference type="NCBI Taxonomy" id="37332"/>
    <lineage>
        <taxon>Bacteria</taxon>
        <taxon>Bacillati</taxon>
        <taxon>Actinomycetota</taxon>
        <taxon>Actinomycetes</taxon>
        <taxon>Mycobacteriales</taxon>
        <taxon>Nocardiaceae</taxon>
        <taxon>Nocardia</taxon>
    </lineage>
</organism>
<keyword evidence="3" id="KW-1185">Reference proteome</keyword>
<evidence type="ECO:0000313" key="4">
    <source>
        <dbReference type="Proteomes" id="UP000180166"/>
    </source>
</evidence>